<evidence type="ECO:0000256" key="1">
    <source>
        <dbReference type="SAM" id="MobiDB-lite"/>
    </source>
</evidence>
<comment type="caution">
    <text evidence="2">The sequence shown here is derived from an EMBL/GenBank/DDBJ whole genome shotgun (WGS) entry which is preliminary data.</text>
</comment>
<accession>A0A5C6VT05</accession>
<dbReference type="RefSeq" id="WP_147234120.1">
    <property type="nucleotide sequence ID" value="NZ_VOQS01000001.1"/>
</dbReference>
<feature type="region of interest" description="Disordered" evidence="1">
    <location>
        <begin position="73"/>
        <end position="93"/>
    </location>
</feature>
<evidence type="ECO:0000313" key="3">
    <source>
        <dbReference type="Proteomes" id="UP000321776"/>
    </source>
</evidence>
<evidence type="ECO:0000313" key="2">
    <source>
        <dbReference type="EMBL" id="TXC88060.1"/>
    </source>
</evidence>
<dbReference type="Proteomes" id="UP000321776">
    <property type="component" value="Unassembled WGS sequence"/>
</dbReference>
<sequence length="209" mass="22965">MARMGSDGSQDSPHHDDRALRIIDMAAVAAVLFDPAGARALLEIPDAELGRLFKIRLMRIAGLSTALNLDVSSTPGRMQSASNEGKRGSKHGKSARYDLIAKGRLLHLTDFLTASDISEHRLAKDLAARRLFSVEIGRDAYYPAFFLVDELDRKALAKVSRRLGNVAGWRKWKFFTTPKMTLGNSTPLQALMRGDAKQVLRSAAAFADQ</sequence>
<dbReference type="EMBL" id="VOQS01000001">
    <property type="protein sequence ID" value="TXC88060.1"/>
    <property type="molecule type" value="Genomic_DNA"/>
</dbReference>
<organism evidence="2 3">
    <name type="scientific">Paraburkholderia azotifigens</name>
    <dbReference type="NCBI Taxonomy" id="2057004"/>
    <lineage>
        <taxon>Bacteria</taxon>
        <taxon>Pseudomonadati</taxon>
        <taxon>Pseudomonadota</taxon>
        <taxon>Betaproteobacteria</taxon>
        <taxon>Burkholderiales</taxon>
        <taxon>Burkholderiaceae</taxon>
        <taxon>Paraburkholderia</taxon>
    </lineage>
</organism>
<dbReference type="AlphaFoldDB" id="A0A5C6VT05"/>
<name>A0A5C6VT05_9BURK</name>
<protein>
    <submittedName>
        <fullName evidence="2">Uncharacterized protein</fullName>
    </submittedName>
</protein>
<proteinExistence type="predicted"/>
<feature type="compositionally biased region" description="Polar residues" evidence="1">
    <location>
        <begin position="73"/>
        <end position="83"/>
    </location>
</feature>
<gene>
    <name evidence="2" type="ORF">FRZ40_10985</name>
</gene>
<reference evidence="2 3" key="1">
    <citation type="journal article" date="2018" name="Int. J. Syst. Evol. Microbiol.">
        <title>Paraburkholderia azotifigens sp. nov., a nitrogen-fixing bacterium isolated from paddy soil.</title>
        <authorList>
            <person name="Choi G.M."/>
            <person name="Im W.T."/>
        </authorList>
    </citation>
    <scope>NUCLEOTIDE SEQUENCE [LARGE SCALE GENOMIC DNA]</scope>
    <source>
        <strain evidence="2 3">NF 2-5-3</strain>
    </source>
</reference>